<dbReference type="OrthoDB" id="9809746at2"/>
<evidence type="ECO:0000256" key="8">
    <source>
        <dbReference type="ARBA" id="ARBA00032824"/>
    </source>
</evidence>
<keyword evidence="14" id="KW-1185">Reference proteome</keyword>
<dbReference type="CDD" id="cd02970">
    <property type="entry name" value="PRX_like2"/>
    <property type="match status" value="1"/>
</dbReference>
<keyword evidence="4" id="KW-0049">Antioxidant</keyword>
<evidence type="ECO:0000256" key="2">
    <source>
        <dbReference type="ARBA" id="ARBA00013017"/>
    </source>
</evidence>
<dbReference type="InterPro" id="IPR036249">
    <property type="entry name" value="Thioredoxin-like_sf"/>
</dbReference>
<dbReference type="Proteomes" id="UP000216446">
    <property type="component" value="Unassembled WGS sequence"/>
</dbReference>
<evidence type="ECO:0000256" key="3">
    <source>
        <dbReference type="ARBA" id="ARBA00022559"/>
    </source>
</evidence>
<evidence type="ECO:0000256" key="1">
    <source>
        <dbReference type="ARBA" id="ARBA00003330"/>
    </source>
</evidence>
<organism evidence="13 14">
    <name type="scientific">Rubricoccus marinus</name>
    <dbReference type="NCBI Taxonomy" id="716817"/>
    <lineage>
        <taxon>Bacteria</taxon>
        <taxon>Pseudomonadati</taxon>
        <taxon>Rhodothermota</taxon>
        <taxon>Rhodothermia</taxon>
        <taxon>Rhodothermales</taxon>
        <taxon>Rubricoccaceae</taxon>
        <taxon>Rubricoccus</taxon>
    </lineage>
</organism>
<keyword evidence="7" id="KW-0676">Redox-active center</keyword>
<accession>A0A259U305</accession>
<dbReference type="InParanoid" id="A0A259U305"/>
<evidence type="ECO:0000256" key="6">
    <source>
        <dbReference type="ARBA" id="ARBA00023157"/>
    </source>
</evidence>
<dbReference type="InterPro" id="IPR000866">
    <property type="entry name" value="AhpC/TSA"/>
</dbReference>
<dbReference type="PANTHER" id="PTHR42801">
    <property type="entry name" value="THIOREDOXIN-DEPENDENT PEROXIDE REDUCTASE"/>
    <property type="match status" value="1"/>
</dbReference>
<evidence type="ECO:0000256" key="9">
    <source>
        <dbReference type="ARBA" id="ARBA00038489"/>
    </source>
</evidence>
<dbReference type="Pfam" id="PF00578">
    <property type="entry name" value="AhpC-TSA"/>
    <property type="match status" value="1"/>
</dbReference>
<dbReference type="GO" id="GO:0034599">
    <property type="term" value="P:cellular response to oxidative stress"/>
    <property type="evidence" value="ECO:0007669"/>
    <property type="project" value="TreeGrafter"/>
</dbReference>
<dbReference type="PANTHER" id="PTHR42801:SF7">
    <property type="entry name" value="SLL1159 PROTEIN"/>
    <property type="match status" value="1"/>
</dbReference>
<name>A0A259U305_9BACT</name>
<dbReference type="InterPro" id="IPR050924">
    <property type="entry name" value="Peroxiredoxin_BCP/PrxQ"/>
</dbReference>
<comment type="caution">
    <text evidence="13">The sequence shown here is derived from an EMBL/GenBank/DDBJ whole genome shotgun (WGS) entry which is preliminary data.</text>
</comment>
<dbReference type="GO" id="GO:0008379">
    <property type="term" value="F:thioredoxin peroxidase activity"/>
    <property type="evidence" value="ECO:0007669"/>
    <property type="project" value="TreeGrafter"/>
</dbReference>
<dbReference type="EC" id="1.11.1.24" evidence="2"/>
<proteinExistence type="inferred from homology"/>
<dbReference type="SUPFAM" id="SSF52833">
    <property type="entry name" value="Thioredoxin-like"/>
    <property type="match status" value="1"/>
</dbReference>
<dbReference type="EMBL" id="MQWB01000001">
    <property type="protein sequence ID" value="OZC04371.1"/>
    <property type="molecule type" value="Genomic_DNA"/>
</dbReference>
<evidence type="ECO:0000256" key="11">
    <source>
        <dbReference type="ARBA" id="ARBA00049091"/>
    </source>
</evidence>
<evidence type="ECO:0000256" key="4">
    <source>
        <dbReference type="ARBA" id="ARBA00022862"/>
    </source>
</evidence>
<comment type="similarity">
    <text evidence="9">Belongs to the peroxiredoxin family. BCP/PrxQ subfamily.</text>
</comment>
<dbReference type="InterPro" id="IPR013766">
    <property type="entry name" value="Thioredoxin_domain"/>
</dbReference>
<evidence type="ECO:0000313" key="13">
    <source>
        <dbReference type="EMBL" id="OZC04371.1"/>
    </source>
</evidence>
<dbReference type="PROSITE" id="PS51352">
    <property type="entry name" value="THIOREDOXIN_2"/>
    <property type="match status" value="1"/>
</dbReference>
<dbReference type="RefSeq" id="WP_094550766.1">
    <property type="nucleotide sequence ID" value="NZ_MQWB01000001.1"/>
</dbReference>
<evidence type="ECO:0000256" key="5">
    <source>
        <dbReference type="ARBA" id="ARBA00023002"/>
    </source>
</evidence>
<feature type="domain" description="Thioredoxin" evidence="12">
    <location>
        <begin position="43"/>
        <end position="216"/>
    </location>
</feature>
<sequence length="216" mass="22498">MSLRQDLKASNDAGRARIDADTLAVMDRATDAVRASGLADSALTVGDSAPTFSLPNASGETVALSDVLASGPVILTFYRGGWCPYCNLELRAYQALLPEIEAAGATLVAVSPQTPDASLTTQEKKDLTFTVLSDEGNAVARQFGLVHTLPADLVAAYDQFGLDVAGSNGDASGDLPLPATYVIDPDGTIRYAFVDADYTKRAEPSEVLASLQAVAA</sequence>
<dbReference type="AlphaFoldDB" id="A0A259U305"/>
<evidence type="ECO:0000256" key="10">
    <source>
        <dbReference type="ARBA" id="ARBA00042639"/>
    </source>
</evidence>
<gene>
    <name evidence="13" type="ORF">BSZ36_16120</name>
</gene>
<keyword evidence="3" id="KW-0575">Peroxidase</keyword>
<keyword evidence="5" id="KW-0560">Oxidoreductase</keyword>
<comment type="catalytic activity">
    <reaction evidence="11">
        <text>a hydroperoxide + [thioredoxin]-dithiol = an alcohol + [thioredoxin]-disulfide + H2O</text>
        <dbReference type="Rhea" id="RHEA:62620"/>
        <dbReference type="Rhea" id="RHEA-COMP:10698"/>
        <dbReference type="Rhea" id="RHEA-COMP:10700"/>
        <dbReference type="ChEBI" id="CHEBI:15377"/>
        <dbReference type="ChEBI" id="CHEBI:29950"/>
        <dbReference type="ChEBI" id="CHEBI:30879"/>
        <dbReference type="ChEBI" id="CHEBI:35924"/>
        <dbReference type="ChEBI" id="CHEBI:50058"/>
        <dbReference type="EC" id="1.11.1.24"/>
    </reaction>
</comment>
<evidence type="ECO:0000256" key="7">
    <source>
        <dbReference type="ARBA" id="ARBA00023284"/>
    </source>
</evidence>
<keyword evidence="6" id="KW-1015">Disulfide bond</keyword>
<dbReference type="Gene3D" id="3.40.30.10">
    <property type="entry name" value="Glutaredoxin"/>
    <property type="match status" value="1"/>
</dbReference>
<protein>
    <recommendedName>
        <fullName evidence="2">thioredoxin-dependent peroxiredoxin</fullName>
        <ecNumber evidence="2">1.11.1.24</ecNumber>
    </recommendedName>
    <alternativeName>
        <fullName evidence="8">Thioredoxin peroxidase</fullName>
    </alternativeName>
    <alternativeName>
        <fullName evidence="10">Thioredoxin-dependent peroxiredoxin Bcp</fullName>
    </alternativeName>
</protein>
<dbReference type="GO" id="GO:0045454">
    <property type="term" value="P:cell redox homeostasis"/>
    <property type="evidence" value="ECO:0007669"/>
    <property type="project" value="TreeGrafter"/>
</dbReference>
<evidence type="ECO:0000313" key="14">
    <source>
        <dbReference type="Proteomes" id="UP000216446"/>
    </source>
</evidence>
<evidence type="ECO:0000259" key="12">
    <source>
        <dbReference type="PROSITE" id="PS51352"/>
    </source>
</evidence>
<dbReference type="GO" id="GO:0005737">
    <property type="term" value="C:cytoplasm"/>
    <property type="evidence" value="ECO:0007669"/>
    <property type="project" value="TreeGrafter"/>
</dbReference>
<reference evidence="13 14" key="1">
    <citation type="submission" date="2016-11" db="EMBL/GenBank/DDBJ databases">
        <title>Study of marine rhodopsin-containing bacteria.</title>
        <authorList>
            <person name="Yoshizawa S."/>
            <person name="Kumagai Y."/>
            <person name="Kogure K."/>
        </authorList>
    </citation>
    <scope>NUCLEOTIDE SEQUENCE [LARGE SCALE GENOMIC DNA]</scope>
    <source>
        <strain evidence="13 14">SG-29</strain>
    </source>
</reference>
<comment type="function">
    <text evidence="1">Thiol-specific peroxidase that catalyzes the reduction of hydrogen peroxide and organic hydroperoxides to water and alcohols, respectively. Plays a role in cell protection against oxidative stress by detoxifying peroxides and as sensor of hydrogen peroxide-mediated signaling events.</text>
</comment>